<dbReference type="Proteomes" id="UP000326354">
    <property type="component" value="Chromosome"/>
</dbReference>
<dbReference type="GO" id="GO:0015562">
    <property type="term" value="F:efflux transmembrane transporter activity"/>
    <property type="evidence" value="ECO:0007669"/>
    <property type="project" value="TreeGrafter"/>
</dbReference>
<dbReference type="Gene3D" id="2.40.50.100">
    <property type="match status" value="1"/>
</dbReference>
<name>A0A5S9ITL6_UABAM</name>
<dbReference type="SUPFAM" id="SSF111369">
    <property type="entry name" value="HlyD-like secretion proteins"/>
    <property type="match status" value="1"/>
</dbReference>
<dbReference type="AlphaFoldDB" id="A0A5S9ITL6"/>
<protein>
    <submittedName>
        <fullName evidence="3">Acriflavin resistance protein</fullName>
    </submittedName>
</protein>
<dbReference type="Gene3D" id="2.40.420.20">
    <property type="match status" value="1"/>
</dbReference>
<sequence>MKNSIWKKLSFFPPIIVGMLTLVWANARNSLLHEHQQQPRKVVKTIPVTTSVVVPRIKSYGYAQPSRTWVGMSQVSGEVIYVHEKLKKGEIVHKGTVVVKIDPREYEINITKLNANSDRIDAQLEELRVSMENNKALLKIEQQSLEWNKREVERQKKLMRNNVAAQSTYEAQLRNFLAQKHRVRSLQNSLNLVPTQKKMLLTQKQEIAAQLQSAVRKLRYTKIRAPFTGLVTEVTVTQNQVAASGQVLLRVDDISVMEIEAQFWKKLDHLLPKNEKRILGKKLRENPQLLKQMGVQAKITWEGNGRRLIWHGDFVRFRDDIDPQTRSFGMVFAVYNTPQEDVPIDKRQFMVKGMFCEVVILGKKRAALCIPRHAMHSGNTVYFVDNNSRLQKRAIHVDFWQDNMAIIENLPNEYPKIIVSPVVPAVNNLHVMEGD</sequence>
<dbReference type="Gene3D" id="2.40.30.170">
    <property type="match status" value="1"/>
</dbReference>
<proteinExistence type="predicted"/>
<evidence type="ECO:0000256" key="1">
    <source>
        <dbReference type="SAM" id="Coils"/>
    </source>
</evidence>
<dbReference type="RefSeq" id="WP_173013673.1">
    <property type="nucleotide sequence ID" value="NZ_AP019860.1"/>
</dbReference>
<evidence type="ECO:0000313" key="4">
    <source>
        <dbReference type="Proteomes" id="UP000326354"/>
    </source>
</evidence>
<gene>
    <name evidence="3" type="ORF">UABAM_06284</name>
</gene>
<feature type="domain" description="Multidrug resistance protein MdtA-like barrel-sandwich hybrid" evidence="2">
    <location>
        <begin position="73"/>
        <end position="247"/>
    </location>
</feature>
<organism evidence="3 4">
    <name type="scientific">Uabimicrobium amorphum</name>
    <dbReference type="NCBI Taxonomy" id="2596890"/>
    <lineage>
        <taxon>Bacteria</taxon>
        <taxon>Pseudomonadati</taxon>
        <taxon>Planctomycetota</taxon>
        <taxon>Candidatus Uabimicrobiia</taxon>
        <taxon>Candidatus Uabimicrobiales</taxon>
        <taxon>Candidatus Uabimicrobiaceae</taxon>
        <taxon>Candidatus Uabimicrobium</taxon>
    </lineage>
</organism>
<dbReference type="EMBL" id="AP019860">
    <property type="protein sequence ID" value="BBM87869.1"/>
    <property type="molecule type" value="Genomic_DNA"/>
</dbReference>
<dbReference type="Gene3D" id="1.10.287.470">
    <property type="entry name" value="Helix hairpin bin"/>
    <property type="match status" value="1"/>
</dbReference>
<dbReference type="PANTHER" id="PTHR30469:SF15">
    <property type="entry name" value="HLYD FAMILY OF SECRETION PROTEINS"/>
    <property type="match status" value="1"/>
</dbReference>
<feature type="coiled-coil region" evidence="1">
    <location>
        <begin position="110"/>
        <end position="162"/>
    </location>
</feature>
<keyword evidence="1" id="KW-0175">Coiled coil</keyword>
<dbReference type="InterPro" id="IPR058625">
    <property type="entry name" value="MdtA-like_BSH"/>
</dbReference>
<dbReference type="Pfam" id="PF25917">
    <property type="entry name" value="BSH_RND"/>
    <property type="match status" value="1"/>
</dbReference>
<reference evidence="3 4" key="1">
    <citation type="submission" date="2019-08" db="EMBL/GenBank/DDBJ databases">
        <title>Complete genome sequence of Candidatus Uab amorphum.</title>
        <authorList>
            <person name="Shiratori T."/>
            <person name="Suzuki S."/>
            <person name="Kakizawa Y."/>
            <person name="Ishida K."/>
        </authorList>
    </citation>
    <scope>NUCLEOTIDE SEQUENCE [LARGE SCALE GENOMIC DNA]</scope>
    <source>
        <strain evidence="3 4">SRT547</strain>
    </source>
</reference>
<keyword evidence="4" id="KW-1185">Reference proteome</keyword>
<dbReference type="KEGG" id="uam:UABAM_06284"/>
<dbReference type="GO" id="GO:1990281">
    <property type="term" value="C:efflux pump complex"/>
    <property type="evidence" value="ECO:0007669"/>
    <property type="project" value="TreeGrafter"/>
</dbReference>
<accession>A0A5S9ITL6</accession>
<evidence type="ECO:0000313" key="3">
    <source>
        <dbReference type="EMBL" id="BBM87869.1"/>
    </source>
</evidence>
<evidence type="ECO:0000259" key="2">
    <source>
        <dbReference type="Pfam" id="PF25917"/>
    </source>
</evidence>
<dbReference type="PANTHER" id="PTHR30469">
    <property type="entry name" value="MULTIDRUG RESISTANCE PROTEIN MDTA"/>
    <property type="match status" value="1"/>
</dbReference>